<accession>A0A7D7LIK8</accession>
<dbReference type="AlphaFoldDB" id="A0A7D7LIK8"/>
<evidence type="ECO:0000313" key="1">
    <source>
        <dbReference type="EMBL" id="QMS91369.1"/>
    </source>
</evidence>
<reference evidence="2" key="1">
    <citation type="submission" date="2020-06" db="EMBL/GenBank/DDBJ databases">
        <title>Nostoc edaphicum CCNP1411 genome.</title>
        <authorList>
            <person name="Fidor A."/>
            <person name="Grabski M."/>
            <person name="Gawor J."/>
            <person name="Gromadka R."/>
            <person name="Wegrzyn G."/>
            <person name="Mazur-Marzec H."/>
        </authorList>
    </citation>
    <scope>NUCLEOTIDE SEQUENCE [LARGE SCALE GENOMIC DNA]</scope>
    <source>
        <strain evidence="2">CCNP1411</strain>
    </source>
</reference>
<name>A0A7D7LIK8_9NOSO</name>
<dbReference type="KEGG" id="ned:HUN01_28620"/>
<evidence type="ECO:0000313" key="2">
    <source>
        <dbReference type="Proteomes" id="UP000514713"/>
    </source>
</evidence>
<protein>
    <submittedName>
        <fullName evidence="1">Uncharacterized protein</fullName>
    </submittedName>
</protein>
<dbReference type="Proteomes" id="UP000514713">
    <property type="component" value="Chromosome"/>
</dbReference>
<organism evidence="1 2">
    <name type="scientific">Nostoc edaphicum CCNP1411</name>
    <dbReference type="NCBI Taxonomy" id="1472755"/>
    <lineage>
        <taxon>Bacteria</taxon>
        <taxon>Bacillati</taxon>
        <taxon>Cyanobacteriota</taxon>
        <taxon>Cyanophyceae</taxon>
        <taxon>Nostocales</taxon>
        <taxon>Nostocaceae</taxon>
        <taxon>Nostoc</taxon>
    </lineage>
</organism>
<gene>
    <name evidence="1" type="ORF">HUN01_28620</name>
</gene>
<dbReference type="RefSeq" id="WP_181929004.1">
    <property type="nucleotide sequence ID" value="NZ_CP054698.1"/>
</dbReference>
<dbReference type="EMBL" id="CP054698">
    <property type="protein sequence ID" value="QMS91369.1"/>
    <property type="molecule type" value="Genomic_DNA"/>
</dbReference>
<proteinExistence type="predicted"/>
<keyword evidence="2" id="KW-1185">Reference proteome</keyword>
<sequence length="84" mass="9813">MTSGVALLNPLDRFVYVCPHFPSEIFENEQEYLEYSQGERDYYISDPLGVSYFFDSVDSYRNWVTEELLTPGISLEEWADQQTA</sequence>